<sequence length="196" mass="21595">MVDDEPVGRKSVQTSSKEKDIMYEFPCPLPTKESQVSVTNYKKAIVNGKAKMVEVEDVGLVHPVKSVTKVQRLTAKQYEGLAVDDVGGSSKHCDLKKCRNKVNVTRKKKCLNNSKTMGLRKGYGKRVTTGGHGRGLGRLIGLNVDAVDDDPQCIPGASDTYLSYNLSRVVAHTPRTADRHHYFPLVVTRSSSCFLD</sequence>
<gene>
    <name evidence="1" type="ORF">Tci_535131</name>
</gene>
<organism evidence="1">
    <name type="scientific">Tanacetum cinerariifolium</name>
    <name type="common">Dalmatian daisy</name>
    <name type="synonym">Chrysanthemum cinerariifolium</name>
    <dbReference type="NCBI Taxonomy" id="118510"/>
    <lineage>
        <taxon>Eukaryota</taxon>
        <taxon>Viridiplantae</taxon>
        <taxon>Streptophyta</taxon>
        <taxon>Embryophyta</taxon>
        <taxon>Tracheophyta</taxon>
        <taxon>Spermatophyta</taxon>
        <taxon>Magnoliopsida</taxon>
        <taxon>eudicotyledons</taxon>
        <taxon>Gunneridae</taxon>
        <taxon>Pentapetalae</taxon>
        <taxon>asterids</taxon>
        <taxon>campanulids</taxon>
        <taxon>Asterales</taxon>
        <taxon>Asteraceae</taxon>
        <taxon>Asteroideae</taxon>
        <taxon>Anthemideae</taxon>
        <taxon>Anthemidinae</taxon>
        <taxon>Tanacetum</taxon>
    </lineage>
</organism>
<dbReference type="AlphaFoldDB" id="A0A699II39"/>
<comment type="caution">
    <text evidence="1">The sequence shown here is derived from an EMBL/GenBank/DDBJ whole genome shotgun (WGS) entry which is preliminary data.</text>
</comment>
<proteinExistence type="predicted"/>
<protein>
    <submittedName>
        <fullName evidence="1">Uncharacterized protein</fullName>
    </submittedName>
</protein>
<name>A0A699II39_TANCI</name>
<dbReference type="EMBL" id="BKCJ010302988">
    <property type="protein sequence ID" value="GEZ63158.1"/>
    <property type="molecule type" value="Genomic_DNA"/>
</dbReference>
<evidence type="ECO:0000313" key="1">
    <source>
        <dbReference type="EMBL" id="GEZ63158.1"/>
    </source>
</evidence>
<reference evidence="1" key="1">
    <citation type="journal article" date="2019" name="Sci. Rep.">
        <title>Draft genome of Tanacetum cinerariifolium, the natural source of mosquito coil.</title>
        <authorList>
            <person name="Yamashiro T."/>
            <person name="Shiraishi A."/>
            <person name="Satake H."/>
            <person name="Nakayama K."/>
        </authorList>
    </citation>
    <scope>NUCLEOTIDE SEQUENCE</scope>
</reference>
<accession>A0A699II39</accession>